<protein>
    <submittedName>
        <fullName evidence="2">Uu.00g052830.m01.CDS01</fullName>
    </submittedName>
</protein>
<dbReference type="Pfam" id="PF07000">
    <property type="entry name" value="DUF1308"/>
    <property type="match status" value="1"/>
</dbReference>
<organism evidence="2 3">
    <name type="scientific">Anthostomella pinea</name>
    <dbReference type="NCBI Taxonomy" id="933095"/>
    <lineage>
        <taxon>Eukaryota</taxon>
        <taxon>Fungi</taxon>
        <taxon>Dikarya</taxon>
        <taxon>Ascomycota</taxon>
        <taxon>Pezizomycotina</taxon>
        <taxon>Sordariomycetes</taxon>
        <taxon>Xylariomycetidae</taxon>
        <taxon>Xylariales</taxon>
        <taxon>Xylariaceae</taxon>
        <taxon>Anthostomella</taxon>
    </lineage>
</organism>
<dbReference type="PANTHER" id="PTHR13379:SF0">
    <property type="entry name" value="UPF0415 PROTEIN C7ORF25"/>
    <property type="match status" value="1"/>
</dbReference>
<comment type="caution">
    <text evidence="2">The sequence shown here is derived from an EMBL/GenBank/DDBJ whole genome shotgun (WGS) entry which is preliminary data.</text>
</comment>
<evidence type="ECO:0000259" key="1">
    <source>
        <dbReference type="Pfam" id="PF07000"/>
    </source>
</evidence>
<name>A0AAI8VXI8_9PEZI</name>
<accession>A0AAI8VXI8</accession>
<dbReference type="InterPro" id="IPR010733">
    <property type="entry name" value="DUF1308"/>
</dbReference>
<gene>
    <name evidence="2" type="ORF">KHLLAP_LOCUS12736</name>
</gene>
<evidence type="ECO:0000313" key="2">
    <source>
        <dbReference type="EMBL" id="CAJ2512268.1"/>
    </source>
</evidence>
<dbReference type="PANTHER" id="PTHR13379">
    <property type="entry name" value="UNCHARACTERIZED DUF1308"/>
    <property type="match status" value="1"/>
</dbReference>
<feature type="domain" description="DUF1308" evidence="1">
    <location>
        <begin position="289"/>
        <end position="377"/>
    </location>
</feature>
<dbReference type="AlphaFoldDB" id="A0AAI8VXI8"/>
<dbReference type="Proteomes" id="UP001295740">
    <property type="component" value="Unassembled WGS sequence"/>
</dbReference>
<sequence length="527" mass="57989">MASTSGNAESDDAGVQSASSYNADELLARCRDLQEEVRQFGDHLAKAYDGYFQPDFPTRLHATFSNNLRAEVEAIRKHMESPDPTSIHHLSSSNLPFFQTVWDAAKRARGIVRLQCPVWPGPKKQAALAPGHRIILSQGSGQRKSGDSAFIIDVIADDGKSWLKVSTYSNNRLVHDCAKEGVFCGDSDEDDDDGPDADDFSDIPLVKTAQKLANTAQGYRIGTRSPTCYLILPGIFEGQDFAVDKILDICRHIGINMICGNAVPPAPLLSESVLSSMVPGPKAKISKVLNMDTSILIALASEFSNMKFEDLPSRIHRNKTHIDHAHLERKEPFLAQILLVLSDRELVCTKEAAAALSHIVNTIGTDAENARAHLLLNVDPTKTREQRIAELQGLSVHRIPACLQLPIRIVGMDDDDCQARFTAPIKECLAVLLNPARSVFSYGWAKSFTTVTCNGVAVKQLERDLEMSPTLELEWPSVWVIATSRPLVGIPRKAGFRRVRKHIGDCRITCTCGVEKLYASRSDVTIL</sequence>
<proteinExistence type="predicted"/>
<keyword evidence="3" id="KW-1185">Reference proteome</keyword>
<evidence type="ECO:0000313" key="3">
    <source>
        <dbReference type="Proteomes" id="UP001295740"/>
    </source>
</evidence>
<reference evidence="2" key="1">
    <citation type="submission" date="2023-10" db="EMBL/GenBank/DDBJ databases">
        <authorList>
            <person name="Hackl T."/>
        </authorList>
    </citation>
    <scope>NUCLEOTIDE SEQUENCE</scope>
</reference>
<dbReference type="EMBL" id="CAUWAG010000019">
    <property type="protein sequence ID" value="CAJ2512268.1"/>
    <property type="molecule type" value="Genomic_DNA"/>
</dbReference>